<keyword evidence="6 12" id="KW-0408">Iron</keyword>
<evidence type="ECO:0000256" key="10">
    <source>
        <dbReference type="ARBA" id="ARBA00023239"/>
    </source>
</evidence>
<evidence type="ECO:0000256" key="2">
    <source>
        <dbReference type="ARBA" id="ARBA00022485"/>
    </source>
</evidence>
<evidence type="ECO:0000256" key="7">
    <source>
        <dbReference type="ARBA" id="ARBA00023014"/>
    </source>
</evidence>
<keyword evidence="2 12" id="KW-0004">4Fe-4S</keyword>
<feature type="domain" description="Radical SAM core" evidence="13">
    <location>
        <begin position="4"/>
        <end position="217"/>
    </location>
</feature>
<dbReference type="InterPro" id="IPR010505">
    <property type="entry name" value="MoaA_twitch"/>
</dbReference>
<feature type="binding site" evidence="12">
    <location>
        <position position="255"/>
    </location>
    <ligand>
        <name>[4Fe-4S] cluster</name>
        <dbReference type="ChEBI" id="CHEBI:49883"/>
        <label>2</label>
        <note>4Fe-4S-substrate</note>
    </ligand>
</feature>
<feature type="binding site" evidence="12">
    <location>
        <position position="93"/>
    </location>
    <ligand>
        <name>GTP</name>
        <dbReference type="ChEBI" id="CHEBI:37565"/>
    </ligand>
</feature>
<protein>
    <recommendedName>
        <fullName evidence="1 12">GTP 3',8-cyclase</fullName>
        <ecNumber evidence="1 12">4.1.99.22</ecNumber>
    </recommendedName>
    <alternativeName>
        <fullName evidence="12">Molybdenum cofactor biosynthesis protein A</fullName>
    </alternativeName>
</protein>
<evidence type="ECO:0000256" key="5">
    <source>
        <dbReference type="ARBA" id="ARBA00022741"/>
    </source>
</evidence>
<keyword evidence="8 12" id="KW-0342">GTP-binding</keyword>
<dbReference type="GO" id="GO:1904047">
    <property type="term" value="F:S-adenosyl-L-methionine binding"/>
    <property type="evidence" value="ECO:0007669"/>
    <property type="project" value="UniProtKB-UniRule"/>
</dbReference>
<evidence type="ECO:0000256" key="12">
    <source>
        <dbReference type="HAMAP-Rule" id="MF_01225"/>
    </source>
</evidence>
<dbReference type="SUPFAM" id="SSF102114">
    <property type="entry name" value="Radical SAM enzymes"/>
    <property type="match status" value="1"/>
</dbReference>
<dbReference type="SMART" id="SM00729">
    <property type="entry name" value="Elp3"/>
    <property type="match status" value="1"/>
</dbReference>
<dbReference type="GO" id="GO:0005525">
    <property type="term" value="F:GTP binding"/>
    <property type="evidence" value="ECO:0007669"/>
    <property type="project" value="UniProtKB-UniRule"/>
</dbReference>
<feature type="binding site" evidence="12">
    <location>
        <position position="27"/>
    </location>
    <ligand>
        <name>[4Fe-4S] cluster</name>
        <dbReference type="ChEBI" id="CHEBI:49883"/>
        <label>1</label>
        <note>4Fe-4S-S-AdoMet</note>
    </ligand>
</feature>
<dbReference type="GO" id="GO:0051539">
    <property type="term" value="F:4 iron, 4 sulfur cluster binding"/>
    <property type="evidence" value="ECO:0007669"/>
    <property type="project" value="UniProtKB-UniRule"/>
</dbReference>
<keyword evidence="3 12" id="KW-0949">S-adenosyl-L-methionine</keyword>
<dbReference type="GO" id="GO:0061798">
    <property type="term" value="F:GTP 3',8'-cyclase activity"/>
    <property type="evidence" value="ECO:0007669"/>
    <property type="project" value="UniProtKB-UniRule"/>
</dbReference>
<dbReference type="InterPro" id="IPR007197">
    <property type="entry name" value="rSAM"/>
</dbReference>
<comment type="pathway">
    <text evidence="12">Cofactor biosynthesis; molybdopterin biosynthesis.</text>
</comment>
<evidence type="ECO:0000256" key="1">
    <source>
        <dbReference type="ARBA" id="ARBA00012167"/>
    </source>
</evidence>
<comment type="catalytic activity">
    <reaction evidence="11 12">
        <text>GTP + AH2 + S-adenosyl-L-methionine = (8S)-3',8-cyclo-7,8-dihydroguanosine 5'-triphosphate + 5'-deoxyadenosine + L-methionine + A + H(+)</text>
        <dbReference type="Rhea" id="RHEA:49576"/>
        <dbReference type="ChEBI" id="CHEBI:13193"/>
        <dbReference type="ChEBI" id="CHEBI:15378"/>
        <dbReference type="ChEBI" id="CHEBI:17319"/>
        <dbReference type="ChEBI" id="CHEBI:17499"/>
        <dbReference type="ChEBI" id="CHEBI:37565"/>
        <dbReference type="ChEBI" id="CHEBI:57844"/>
        <dbReference type="ChEBI" id="CHEBI:59789"/>
        <dbReference type="ChEBI" id="CHEBI:131766"/>
        <dbReference type="EC" id="4.1.99.22"/>
    </reaction>
</comment>
<dbReference type="SFLD" id="SFLDG01386">
    <property type="entry name" value="main_SPASM_domain-containing"/>
    <property type="match status" value="1"/>
</dbReference>
<feature type="binding site" evidence="12">
    <location>
        <position position="269"/>
    </location>
    <ligand>
        <name>[4Fe-4S] cluster</name>
        <dbReference type="ChEBI" id="CHEBI:49883"/>
        <label>2</label>
        <note>4Fe-4S-substrate</note>
    </ligand>
</feature>
<evidence type="ECO:0000256" key="3">
    <source>
        <dbReference type="ARBA" id="ARBA00022691"/>
    </source>
</evidence>
<dbReference type="InterPro" id="IPR040064">
    <property type="entry name" value="MoaA-like"/>
</dbReference>
<evidence type="ECO:0000256" key="9">
    <source>
        <dbReference type="ARBA" id="ARBA00023150"/>
    </source>
</evidence>
<comment type="function">
    <text evidence="12">Catalyzes the cyclization of GTP to (8S)-3',8-cyclo-7,8-dihydroguanosine 5'-triphosphate.</text>
</comment>
<comment type="subunit">
    <text evidence="12">Monomer and homodimer.</text>
</comment>
<dbReference type="PROSITE" id="PS01305">
    <property type="entry name" value="MOAA_NIFB_PQQE"/>
    <property type="match status" value="1"/>
</dbReference>
<dbReference type="InterPro" id="IPR006638">
    <property type="entry name" value="Elp3/MiaA/NifB-like_rSAM"/>
</dbReference>
<dbReference type="KEGG" id="fcz:IMF26_09310"/>
<evidence type="ECO:0000256" key="6">
    <source>
        <dbReference type="ARBA" id="ARBA00023004"/>
    </source>
</evidence>
<dbReference type="InterPro" id="IPR013483">
    <property type="entry name" value="MoaA"/>
</dbReference>
<dbReference type="NCBIfam" id="NF001199">
    <property type="entry name" value="PRK00164.2-1"/>
    <property type="match status" value="1"/>
</dbReference>
<keyword evidence="4 12" id="KW-0479">Metal-binding</keyword>
<dbReference type="Pfam" id="PF06463">
    <property type="entry name" value="Mob_synth_C"/>
    <property type="match status" value="1"/>
</dbReference>
<dbReference type="PANTHER" id="PTHR22960">
    <property type="entry name" value="MOLYBDOPTERIN COFACTOR SYNTHESIS PROTEIN A"/>
    <property type="match status" value="1"/>
</dbReference>
<keyword evidence="10 12" id="KW-0456">Lyase</keyword>
<feature type="binding site" evidence="12">
    <location>
        <position position="117"/>
    </location>
    <ligand>
        <name>S-adenosyl-L-methionine</name>
        <dbReference type="ChEBI" id="CHEBI:59789"/>
    </ligand>
</feature>
<dbReference type="SFLD" id="SFLDS00029">
    <property type="entry name" value="Radical_SAM"/>
    <property type="match status" value="1"/>
</dbReference>
<keyword evidence="7 12" id="KW-0411">Iron-sulfur</keyword>
<dbReference type="GO" id="GO:0061799">
    <property type="term" value="F:cyclic pyranopterin monophosphate synthase activity"/>
    <property type="evidence" value="ECO:0007669"/>
    <property type="project" value="TreeGrafter"/>
</dbReference>
<evidence type="ECO:0000259" key="13">
    <source>
        <dbReference type="PROSITE" id="PS51918"/>
    </source>
</evidence>
<dbReference type="InterPro" id="IPR050105">
    <property type="entry name" value="MoCo_biosynth_MoaA/MoaC"/>
</dbReference>
<feature type="binding site" evidence="12">
    <location>
        <position position="13"/>
    </location>
    <ligand>
        <name>GTP</name>
        <dbReference type="ChEBI" id="CHEBI:37565"/>
    </ligand>
</feature>
<dbReference type="CDD" id="cd21117">
    <property type="entry name" value="Twitch_MoaA"/>
    <property type="match status" value="1"/>
</dbReference>
<dbReference type="SFLD" id="SFLDG01067">
    <property type="entry name" value="SPASM/twitch_domain_containing"/>
    <property type="match status" value="1"/>
</dbReference>
<feature type="binding site" evidence="12">
    <location>
        <position position="26"/>
    </location>
    <ligand>
        <name>S-adenosyl-L-methionine</name>
        <dbReference type="ChEBI" id="CHEBI:59789"/>
    </ligand>
</feature>
<dbReference type="EC" id="4.1.99.22" evidence="1 12"/>
<feature type="binding site" evidence="12">
    <location>
        <position position="188"/>
    </location>
    <ligand>
        <name>S-adenosyl-L-methionine</name>
        <dbReference type="ChEBI" id="CHEBI:59789"/>
    </ligand>
</feature>
<dbReference type="SFLD" id="SFLDG01383">
    <property type="entry name" value="cyclic_pyranopterin_phosphate"/>
    <property type="match status" value="1"/>
</dbReference>
<gene>
    <name evidence="12 14" type="primary">moaA</name>
    <name evidence="14" type="ORF">IMF26_09310</name>
</gene>
<feature type="binding site" evidence="12">
    <location>
        <position position="252"/>
    </location>
    <ligand>
        <name>[4Fe-4S] cluster</name>
        <dbReference type="ChEBI" id="CHEBI:49883"/>
        <label>2</label>
        <note>4Fe-4S-substrate</note>
    </ligand>
</feature>
<evidence type="ECO:0000256" key="4">
    <source>
        <dbReference type="ARBA" id="ARBA00022723"/>
    </source>
</evidence>
<dbReference type="NCBIfam" id="TIGR02666">
    <property type="entry name" value="moaA"/>
    <property type="match status" value="1"/>
</dbReference>
<comment type="cofactor">
    <cofactor evidence="12">
        <name>[4Fe-4S] cluster</name>
        <dbReference type="ChEBI" id="CHEBI:49883"/>
    </cofactor>
    <text evidence="12">Binds 2 [4Fe-4S] clusters. Binds 1 [4Fe-4S] cluster coordinated with 3 cysteines and an exchangeable S-adenosyl-L-methionine and 1 [4Fe-4S] cluster coordinated with 3 cysteines and the GTP-derived substrate.</text>
</comment>
<feature type="binding site" evidence="12">
    <location>
        <position position="24"/>
    </location>
    <ligand>
        <name>[4Fe-4S] cluster</name>
        <dbReference type="ChEBI" id="CHEBI:49883"/>
        <label>1</label>
        <note>4Fe-4S-S-AdoMet</note>
    </ligand>
</feature>
<dbReference type="InterPro" id="IPR013785">
    <property type="entry name" value="Aldolase_TIM"/>
</dbReference>
<dbReference type="Gene3D" id="3.20.20.70">
    <property type="entry name" value="Aldolase class I"/>
    <property type="match status" value="1"/>
</dbReference>
<dbReference type="HAMAP" id="MF_01225_B">
    <property type="entry name" value="MoaA_B"/>
    <property type="match status" value="1"/>
</dbReference>
<evidence type="ECO:0000313" key="14">
    <source>
        <dbReference type="EMBL" id="QUL98223.1"/>
    </source>
</evidence>
<evidence type="ECO:0000256" key="8">
    <source>
        <dbReference type="ARBA" id="ARBA00023134"/>
    </source>
</evidence>
<accession>A0AAT9LDK7</accession>
<dbReference type="EMBL" id="CP062796">
    <property type="protein sequence ID" value="QUL98223.1"/>
    <property type="molecule type" value="Genomic_DNA"/>
</dbReference>
<keyword evidence="5 12" id="KW-0547">Nucleotide-binding</keyword>
<proteinExistence type="inferred from homology"/>
<dbReference type="AlphaFoldDB" id="A0AAT9LDK7"/>
<sequence length="327" mass="36114">MKDRFGRTINYLRISVTDRCNLRCIYCMPEEGVLPLGHEEILRYEEIVRIVDVARELGINHIRLTGGEPLVRKDLIDLVKWIRTAGIPDISMTTNGTLLAPLVKPLKDAGLGRVNISLDTLDPEKFRRITRRGSIHDVLSGIRAAVDSGLNPVKLNMVVIAGLNSTEIQDMARLSLEMPVHVRFIEVMPIGPDPTVARDGRVTLEEIVAEVKKVGELEPVPHPDGAGPAESFKIKGGEGTVGFIAALSRPFCTECNRLRLTADGKIRPCLASDLEIDVKGILRSGQTDEEIRRLVKDAFARALELKPQAHHLASYEAQARRMCQIGG</sequence>
<dbReference type="GO" id="GO:0006777">
    <property type="term" value="P:Mo-molybdopterin cofactor biosynthetic process"/>
    <property type="evidence" value="ECO:0007669"/>
    <property type="project" value="UniProtKB-UniRule"/>
</dbReference>
<organism evidence="14">
    <name type="scientific">Candidatus Fermentithermobacillus carboniphilus</name>
    <dbReference type="NCBI Taxonomy" id="3085328"/>
    <lineage>
        <taxon>Bacteria</taxon>
        <taxon>Bacillati</taxon>
        <taxon>Bacillota</taxon>
        <taxon>Candidatus Fermentithermobacillia</taxon>
        <taxon>Candidatus Fermentithermobacillales</taxon>
        <taxon>Candidatus Fermentithermobacillaceae</taxon>
        <taxon>Candidatus Fermentithermobacillus</taxon>
    </lineage>
</organism>
<dbReference type="PROSITE" id="PS51918">
    <property type="entry name" value="RADICAL_SAM"/>
    <property type="match status" value="1"/>
</dbReference>
<comment type="similarity">
    <text evidence="12">Belongs to the radical SAM superfamily. MoaA family.</text>
</comment>
<dbReference type="InterPro" id="IPR058240">
    <property type="entry name" value="rSAM_sf"/>
</dbReference>
<reference evidence="14" key="1">
    <citation type="submission" date="2020-10" db="EMBL/GenBank/DDBJ databases">
        <authorList>
            <person name="Kadnikov V."/>
            <person name="Beletsky A.V."/>
            <person name="Mardanov A.V."/>
            <person name="Karnachuk O.V."/>
            <person name="Ravin N.V."/>
        </authorList>
    </citation>
    <scope>NUCLEOTIDE SEQUENCE</scope>
    <source>
        <strain evidence="14">Bu02</strain>
    </source>
</reference>
<feature type="binding site" evidence="12">
    <location>
        <begin position="257"/>
        <end position="259"/>
    </location>
    <ligand>
        <name>GTP</name>
        <dbReference type="ChEBI" id="CHEBI:37565"/>
    </ligand>
</feature>
<dbReference type="PANTHER" id="PTHR22960:SF0">
    <property type="entry name" value="MOLYBDENUM COFACTOR BIOSYNTHESIS PROTEIN 1"/>
    <property type="match status" value="1"/>
</dbReference>
<dbReference type="Pfam" id="PF04055">
    <property type="entry name" value="Radical_SAM"/>
    <property type="match status" value="1"/>
</dbReference>
<keyword evidence="9 12" id="KW-0501">Molybdenum cofactor biosynthesis</keyword>
<dbReference type="CDD" id="cd01335">
    <property type="entry name" value="Radical_SAM"/>
    <property type="match status" value="1"/>
</dbReference>
<feature type="binding site" evidence="12">
    <location>
        <position position="154"/>
    </location>
    <ligand>
        <name>GTP</name>
        <dbReference type="ChEBI" id="CHEBI:37565"/>
    </ligand>
</feature>
<feature type="binding site" evidence="12">
    <location>
        <position position="20"/>
    </location>
    <ligand>
        <name>[4Fe-4S] cluster</name>
        <dbReference type="ChEBI" id="CHEBI:49883"/>
        <label>1</label>
        <note>4Fe-4S-S-AdoMet</note>
    </ligand>
</feature>
<dbReference type="GO" id="GO:0046872">
    <property type="term" value="F:metal ion binding"/>
    <property type="evidence" value="ECO:0007669"/>
    <property type="project" value="UniProtKB-KW"/>
</dbReference>
<name>A0AAT9LDK7_9FIRM</name>
<reference evidence="14" key="2">
    <citation type="journal article" date="2023" name="Biology">
        <title>Prokaryotic Life Associated with Coal-Fire Gas Vents Revealed by Metagenomics.</title>
        <authorList>
            <person name="Kadnikov V.V."/>
            <person name="Mardanov A.V."/>
            <person name="Beletsky A.V."/>
            <person name="Karnachuk O.V."/>
            <person name="Ravin N.V."/>
        </authorList>
    </citation>
    <scope>NUCLEOTIDE SEQUENCE</scope>
    <source>
        <strain evidence="14">Bu02</strain>
    </source>
</reference>
<feature type="binding site" evidence="12">
    <location>
        <position position="63"/>
    </location>
    <ligand>
        <name>GTP</name>
        <dbReference type="ChEBI" id="CHEBI:37565"/>
    </ligand>
</feature>
<evidence type="ECO:0000256" key="11">
    <source>
        <dbReference type="ARBA" id="ARBA00048697"/>
    </source>
</evidence>
<feature type="binding site" evidence="12">
    <location>
        <position position="67"/>
    </location>
    <ligand>
        <name>S-adenosyl-L-methionine</name>
        <dbReference type="ChEBI" id="CHEBI:59789"/>
    </ligand>
</feature>
<dbReference type="InterPro" id="IPR000385">
    <property type="entry name" value="MoaA_NifB_PqqE_Fe-S-bd_CS"/>
</dbReference>